<keyword evidence="1" id="KW-0812">Transmembrane</keyword>
<proteinExistence type="predicted"/>
<evidence type="ECO:0000313" key="2">
    <source>
        <dbReference type="EMBL" id="QOW22679.1"/>
    </source>
</evidence>
<feature type="transmembrane region" description="Helical" evidence="1">
    <location>
        <begin position="76"/>
        <end position="97"/>
    </location>
</feature>
<dbReference type="RefSeq" id="WP_194035174.1">
    <property type="nucleotide sequence ID" value="NZ_CP063657.1"/>
</dbReference>
<organism evidence="2 3">
    <name type="scientific">Novilysobacter avium</name>
    <dbReference type="NCBI Taxonomy" id="2781023"/>
    <lineage>
        <taxon>Bacteria</taxon>
        <taxon>Pseudomonadati</taxon>
        <taxon>Pseudomonadota</taxon>
        <taxon>Gammaproteobacteria</taxon>
        <taxon>Lysobacterales</taxon>
        <taxon>Lysobacteraceae</taxon>
        <taxon>Novilysobacter</taxon>
    </lineage>
</organism>
<keyword evidence="1" id="KW-1133">Transmembrane helix</keyword>
<gene>
    <name evidence="2" type="ORF">INQ42_03565</name>
</gene>
<keyword evidence="1" id="KW-0472">Membrane</keyword>
<sequence>MPTSLMCRTGWNAVWRVTPCSADFRSRRPHSVIAQRHEGFRAREIAGAWCLGDWSGTLLRRAIQIPVKERSQVRRILKWAAWILLAVVAITVVLWLVSRYRGPSATQTAALALMQDRAPLPPGENAFPAIWLLDYDVPREQLQAVAEADVAQSSVTVTPAGDGLVVESQRAALTGFEQQRPSREDAQLFCNGGDIDCLARVRADLGAYEGLIARHRGLLDRVAALQDYGYYRSPPSAQSHAMLPPLEPAGYELTRVAWQFANGDVDGALAGACNGVQTWRRLGANSDALLMRSVADGYTDRYIRLLAGMLKEVGPTHELPTSCATAFAAPTVADASLCEAMRGEFVVSTHHIRQLVTDPETITGKIPAPSPKTLVWDPDKSLGILAEGHSWACSESTASNLVNDVRVDPGQNRQSLWRLECVANPSGCILADIAFPAYYNYQWKAQDHAARLELMGALLWLRTNATADEPLEPQLMAYWQHRRGNRELRLADDGRTVALQLYADGPEKWWSLPFFPAAE</sequence>
<evidence type="ECO:0000256" key="1">
    <source>
        <dbReference type="SAM" id="Phobius"/>
    </source>
</evidence>
<reference evidence="2 3" key="1">
    <citation type="submission" date="2020-10" db="EMBL/GenBank/DDBJ databases">
        <title>complete genome sequencing of Lysobacter sp. H23M41.</title>
        <authorList>
            <person name="Bae J.-W."/>
            <person name="Lee S.-Y."/>
        </authorList>
    </citation>
    <scope>NUCLEOTIDE SEQUENCE [LARGE SCALE GENOMIC DNA]</scope>
    <source>
        <strain evidence="2 3">H23M41</strain>
    </source>
</reference>
<protein>
    <submittedName>
        <fullName evidence="2">Uncharacterized protein</fullName>
    </submittedName>
</protein>
<dbReference type="Proteomes" id="UP000593932">
    <property type="component" value="Chromosome"/>
</dbReference>
<accession>A0A7S6ZVZ1</accession>
<dbReference type="EMBL" id="CP063657">
    <property type="protein sequence ID" value="QOW22679.1"/>
    <property type="molecule type" value="Genomic_DNA"/>
</dbReference>
<keyword evidence="3" id="KW-1185">Reference proteome</keyword>
<name>A0A7S6ZVZ1_9GAMM</name>
<evidence type="ECO:0000313" key="3">
    <source>
        <dbReference type="Proteomes" id="UP000593932"/>
    </source>
</evidence>